<dbReference type="Proteomes" id="UP001500742">
    <property type="component" value="Unassembled WGS sequence"/>
</dbReference>
<feature type="transmembrane region" description="Helical" evidence="1">
    <location>
        <begin position="77"/>
        <end position="96"/>
    </location>
</feature>
<comment type="caution">
    <text evidence="2">The sequence shown here is derived from an EMBL/GenBank/DDBJ whole genome shotgun (WGS) entry which is preliminary data.</text>
</comment>
<evidence type="ECO:0000313" key="2">
    <source>
        <dbReference type="EMBL" id="GAA3980439.1"/>
    </source>
</evidence>
<accession>A0ABP7QDS7</accession>
<gene>
    <name evidence="2" type="ORF">GCM10022210_34610</name>
</gene>
<dbReference type="EMBL" id="BAAAZC010000025">
    <property type="protein sequence ID" value="GAA3980439.1"/>
    <property type="molecule type" value="Genomic_DNA"/>
</dbReference>
<protein>
    <recommendedName>
        <fullName evidence="4">DUF2127 domain-containing protein</fullName>
    </recommendedName>
</protein>
<evidence type="ECO:0000313" key="3">
    <source>
        <dbReference type="Proteomes" id="UP001500742"/>
    </source>
</evidence>
<sequence length="127" mass="14295">MKGLARPLFKAFIFSVILSIAASSIYYAVAQKGIDYTHALPQIFEGILFLNIIIFIMSLPSLFLVNAAYWNNLIVRLLLYFAGPVVFIITALTFKLPPADKAVYLLTGVIFIVVRAVFYYLAVKKRK</sequence>
<reference evidence="3" key="1">
    <citation type="journal article" date="2019" name="Int. J. Syst. Evol. Microbiol.">
        <title>The Global Catalogue of Microorganisms (GCM) 10K type strain sequencing project: providing services to taxonomists for standard genome sequencing and annotation.</title>
        <authorList>
            <consortium name="The Broad Institute Genomics Platform"/>
            <consortium name="The Broad Institute Genome Sequencing Center for Infectious Disease"/>
            <person name="Wu L."/>
            <person name="Ma J."/>
        </authorList>
    </citation>
    <scope>NUCLEOTIDE SEQUENCE [LARGE SCALE GENOMIC DNA]</scope>
    <source>
        <strain evidence="3">JCM 16601</strain>
    </source>
</reference>
<evidence type="ECO:0000256" key="1">
    <source>
        <dbReference type="SAM" id="Phobius"/>
    </source>
</evidence>
<keyword evidence="1" id="KW-1133">Transmembrane helix</keyword>
<proteinExistence type="predicted"/>
<feature type="transmembrane region" description="Helical" evidence="1">
    <location>
        <begin position="46"/>
        <end position="65"/>
    </location>
</feature>
<keyword evidence="1" id="KW-0472">Membrane</keyword>
<name>A0ABP7QDS7_9SPHI</name>
<dbReference type="RefSeq" id="WP_259088335.1">
    <property type="nucleotide sequence ID" value="NZ_BAAAZC010000025.1"/>
</dbReference>
<feature type="transmembrane region" description="Helical" evidence="1">
    <location>
        <begin position="102"/>
        <end position="122"/>
    </location>
</feature>
<keyword evidence="1" id="KW-0812">Transmembrane</keyword>
<organism evidence="2 3">
    <name type="scientific">Mucilaginibacter dorajii</name>
    <dbReference type="NCBI Taxonomy" id="692994"/>
    <lineage>
        <taxon>Bacteria</taxon>
        <taxon>Pseudomonadati</taxon>
        <taxon>Bacteroidota</taxon>
        <taxon>Sphingobacteriia</taxon>
        <taxon>Sphingobacteriales</taxon>
        <taxon>Sphingobacteriaceae</taxon>
        <taxon>Mucilaginibacter</taxon>
    </lineage>
</organism>
<keyword evidence="3" id="KW-1185">Reference proteome</keyword>
<evidence type="ECO:0008006" key="4">
    <source>
        <dbReference type="Google" id="ProtNLM"/>
    </source>
</evidence>